<comment type="pathway">
    <text evidence="2">Protein modification; protein glycosylation.</text>
</comment>
<evidence type="ECO:0000256" key="3">
    <source>
        <dbReference type="ARBA" id="ARBA00011964"/>
    </source>
</evidence>
<protein>
    <recommendedName>
        <fullName evidence="3">dolichyl-P-Man:Man5GlcNAc2-PP-dolichol alpha-1,3-mannosyltransferase</fullName>
        <ecNumber evidence="3">2.4.1.258</ecNumber>
    </recommendedName>
</protein>
<dbReference type="EC" id="2.4.1.258" evidence="3"/>
<evidence type="ECO:0000256" key="5">
    <source>
        <dbReference type="ARBA" id="ARBA00022679"/>
    </source>
</evidence>
<keyword evidence="4 12" id="KW-0328">Glycosyltransferase</keyword>
<dbReference type="OMA" id="PERYGIH"/>
<dbReference type="AlphaFoldDB" id="A0A0B2UMK8"/>
<evidence type="ECO:0000256" key="4">
    <source>
        <dbReference type="ARBA" id="ARBA00022676"/>
    </source>
</evidence>
<reference evidence="12 13" key="1">
    <citation type="submission" date="2014-11" db="EMBL/GenBank/DDBJ databases">
        <title>Genetic blueprint of the zoonotic pathogen Toxocara canis.</title>
        <authorList>
            <person name="Zhu X.-Q."/>
            <person name="Korhonen P.K."/>
            <person name="Cai H."/>
            <person name="Young N.D."/>
            <person name="Nejsum P."/>
            <person name="von Samson-Himmelstjerna G."/>
            <person name="Boag P.R."/>
            <person name="Tan P."/>
            <person name="Li Q."/>
            <person name="Min J."/>
            <person name="Yang Y."/>
            <person name="Wang X."/>
            <person name="Fang X."/>
            <person name="Hall R.S."/>
            <person name="Hofmann A."/>
            <person name="Sternberg P.W."/>
            <person name="Jex A.R."/>
            <person name="Gasser R.B."/>
        </authorList>
    </citation>
    <scope>NUCLEOTIDE SEQUENCE [LARGE SCALE GENOMIC DNA]</scope>
    <source>
        <strain evidence="12">PN_DK_2014</strain>
    </source>
</reference>
<evidence type="ECO:0000256" key="1">
    <source>
        <dbReference type="ARBA" id="ARBA00004477"/>
    </source>
</evidence>
<evidence type="ECO:0000256" key="8">
    <source>
        <dbReference type="ARBA" id="ARBA00022989"/>
    </source>
</evidence>
<name>A0A0B2UMK8_TOXCA</name>
<dbReference type="PANTHER" id="PTHR12646">
    <property type="entry name" value="NOT56 - RELATED"/>
    <property type="match status" value="1"/>
</dbReference>
<feature type="transmembrane region" description="Helical" evidence="11">
    <location>
        <begin position="271"/>
        <end position="292"/>
    </location>
</feature>
<feature type="transmembrane region" description="Helical" evidence="11">
    <location>
        <begin position="12"/>
        <end position="34"/>
    </location>
</feature>
<feature type="transmembrane region" description="Helical" evidence="11">
    <location>
        <begin position="191"/>
        <end position="207"/>
    </location>
</feature>
<keyword evidence="13" id="KW-1185">Reference proteome</keyword>
<dbReference type="Proteomes" id="UP000031036">
    <property type="component" value="Unassembled WGS sequence"/>
</dbReference>
<evidence type="ECO:0000313" key="13">
    <source>
        <dbReference type="Proteomes" id="UP000031036"/>
    </source>
</evidence>
<proteinExistence type="predicted"/>
<evidence type="ECO:0000256" key="6">
    <source>
        <dbReference type="ARBA" id="ARBA00022692"/>
    </source>
</evidence>
<comment type="catalytic activity">
    <reaction evidence="10">
        <text>an alpha-D-Man-(1-&gt;2)-alpha-D-Man-(1-&gt;2)-alpha-D-Man-(1-&gt;3)-[alpha-D-Man-(1-&gt;6)]-beta-D-Man-(1-&gt;4)-beta-D-GlcNAc-(1-&gt;4)-alpha-D-GlcNAc-diphospho-di-trans,poly-cis-dolichol + a di-trans,poly-cis-dolichyl beta-D-mannosyl phosphate = an alpha-D-Man-(1-&gt;2)-alpha-D-Man-(1-&gt;2)-alpha-D-Man-(1-&gt;3)-[alpha-D-Man-(1-&gt;3)-alpha-D-Man-(1-&gt;6)]-beta-D-Man-(1-&gt;4)-beta-D-GlcNAc-(1-&gt;4)-alpha-D-GlcNAc-diphospho-di-trans,poly-cis-dolichol + a di-trans,poly-cis-dolichyl phosphate + H(+)</text>
        <dbReference type="Rhea" id="RHEA:29527"/>
        <dbReference type="Rhea" id="RHEA-COMP:19498"/>
        <dbReference type="Rhea" id="RHEA-COMP:19501"/>
        <dbReference type="Rhea" id="RHEA-COMP:19516"/>
        <dbReference type="Rhea" id="RHEA-COMP:19517"/>
        <dbReference type="ChEBI" id="CHEBI:15378"/>
        <dbReference type="ChEBI" id="CHEBI:57683"/>
        <dbReference type="ChEBI" id="CHEBI:58211"/>
        <dbReference type="ChEBI" id="CHEBI:132515"/>
        <dbReference type="ChEBI" id="CHEBI:132516"/>
        <dbReference type="EC" id="2.4.1.258"/>
    </reaction>
    <physiologicalReaction direction="left-to-right" evidence="10">
        <dbReference type="Rhea" id="RHEA:29528"/>
    </physiologicalReaction>
</comment>
<comment type="caution">
    <text evidence="12">The sequence shown here is derived from an EMBL/GenBank/DDBJ whole genome shotgun (WGS) entry which is preliminary data.</text>
</comment>
<keyword evidence="5 12" id="KW-0808">Transferase</keyword>
<comment type="subcellular location">
    <subcellularLocation>
        <location evidence="1">Endoplasmic reticulum membrane</location>
        <topology evidence="1">Multi-pass membrane protein</topology>
    </subcellularLocation>
</comment>
<evidence type="ECO:0000313" key="12">
    <source>
        <dbReference type="EMBL" id="KHN72231.1"/>
    </source>
</evidence>
<evidence type="ECO:0000256" key="11">
    <source>
        <dbReference type="SAM" id="Phobius"/>
    </source>
</evidence>
<sequence>MTFSERPVVKWLSSLFLTVNSTGFILTSLLLLLAESLLCTLIIWNVPYTEIDWSTYMQQVGCYIQGIRNYSLIEGDTGPVVYPAGHIFVYRLLNGLTDGGKDIRRGQYIFEAFYLLTLVLVFRIYHKSNKMPPFVLLFLCCISYRIHSIFILRLFNDPIAMLLFYAALNFWISHQWLAGCVFYSLAVSVKMNILLFAPAVFFVLLLNNGPAKTAVFLGICAVIQVLIALPFLLYDPMSYLKRSFDLGRVFLFKWTVNWRLLPEHIFLDKRLHLALLIVHALLLMVFASKIWFRSHGGLILLLHKLSRGLRTRIGTDEVLMALFTANLLGISVARSLHYQFYSWYFHSLPYLLFSTVPFEVIPDTGNNATANKLKNRLKGFPLFPVLLRAAILLGVELCWNTYPSTSLSSAMLHLFHLAILSIVVWNRPPLESSSRNHKSR</sequence>
<dbReference type="EMBL" id="JPKZ01003282">
    <property type="protein sequence ID" value="KHN72231.1"/>
    <property type="molecule type" value="Genomic_DNA"/>
</dbReference>
<accession>A0A0B2UMK8</accession>
<keyword evidence="8 11" id="KW-1133">Transmembrane helix</keyword>
<dbReference type="Pfam" id="PF05208">
    <property type="entry name" value="ALG3"/>
    <property type="match status" value="1"/>
</dbReference>
<evidence type="ECO:0000256" key="2">
    <source>
        <dbReference type="ARBA" id="ARBA00004922"/>
    </source>
</evidence>
<keyword evidence="7" id="KW-0256">Endoplasmic reticulum</keyword>
<dbReference type="GO" id="GO:0005789">
    <property type="term" value="C:endoplasmic reticulum membrane"/>
    <property type="evidence" value="ECO:0007669"/>
    <property type="project" value="UniProtKB-SubCell"/>
</dbReference>
<evidence type="ECO:0000256" key="9">
    <source>
        <dbReference type="ARBA" id="ARBA00023136"/>
    </source>
</evidence>
<feature type="transmembrane region" description="Helical" evidence="11">
    <location>
        <begin position="131"/>
        <end position="155"/>
    </location>
</feature>
<organism evidence="12 13">
    <name type="scientific">Toxocara canis</name>
    <name type="common">Canine roundworm</name>
    <dbReference type="NCBI Taxonomy" id="6265"/>
    <lineage>
        <taxon>Eukaryota</taxon>
        <taxon>Metazoa</taxon>
        <taxon>Ecdysozoa</taxon>
        <taxon>Nematoda</taxon>
        <taxon>Chromadorea</taxon>
        <taxon>Rhabditida</taxon>
        <taxon>Spirurina</taxon>
        <taxon>Ascaridomorpha</taxon>
        <taxon>Ascaridoidea</taxon>
        <taxon>Toxocaridae</taxon>
        <taxon>Toxocara</taxon>
    </lineage>
</organism>
<keyword evidence="6 11" id="KW-0812">Transmembrane</keyword>
<dbReference type="PANTHER" id="PTHR12646:SF0">
    <property type="entry name" value="DOL-P-MAN:MAN(5)GLCNAC(2)-PP-DOL ALPHA-1,3-MANNOSYLTRANSFERASE"/>
    <property type="match status" value="1"/>
</dbReference>
<dbReference type="InterPro" id="IPR007873">
    <property type="entry name" value="Glycosyltransferase_ALG3"/>
</dbReference>
<feature type="transmembrane region" description="Helical" evidence="11">
    <location>
        <begin position="214"/>
        <end position="234"/>
    </location>
</feature>
<evidence type="ECO:0000256" key="7">
    <source>
        <dbReference type="ARBA" id="ARBA00022824"/>
    </source>
</evidence>
<dbReference type="OrthoDB" id="20028at2759"/>
<feature type="transmembrane region" description="Helical" evidence="11">
    <location>
        <begin position="108"/>
        <end position="125"/>
    </location>
</feature>
<dbReference type="GO" id="GO:0052925">
    <property type="term" value="F:dol-P-Man:Man(5)GlcNAc(2)-PP-Dol alpha-1,3-mannosyltransferase activity"/>
    <property type="evidence" value="ECO:0007669"/>
    <property type="project" value="UniProtKB-EC"/>
</dbReference>
<evidence type="ECO:0000256" key="10">
    <source>
        <dbReference type="ARBA" id="ARBA00049506"/>
    </source>
</evidence>
<dbReference type="STRING" id="6265.A0A0B2UMK8"/>
<keyword evidence="9 11" id="KW-0472">Membrane</keyword>
<gene>
    <name evidence="12" type="primary">ALG3</name>
    <name evidence="12" type="ORF">Tcan_05257</name>
</gene>